<evidence type="ECO:0000256" key="2">
    <source>
        <dbReference type="SAM" id="SignalP"/>
    </source>
</evidence>
<sequence>MRQPLVAAIVTGAAVLSVPVARADNKRLNDGVVSNVYTVQQQAGCTNNVTVNLQLQQAAEWHAHDLVSNRSLDGDIGTDGSTPQSRSAAAGFRGPVSETVAINPALAISGIELINQWYYNPDYYAIMSNCANSQIGVWSENSPGRTVVVAVYGQPPPGRSTVQASPHAGTQDAPVDPGPDYDASDEIEFGTNWFAWILRGVYPPPAYPPN</sequence>
<dbReference type="Gene3D" id="3.40.33.10">
    <property type="entry name" value="CAP"/>
    <property type="match status" value="1"/>
</dbReference>
<evidence type="ECO:0000259" key="3">
    <source>
        <dbReference type="Pfam" id="PF00188"/>
    </source>
</evidence>
<feature type="domain" description="SCP" evidence="3">
    <location>
        <begin position="47"/>
        <end position="152"/>
    </location>
</feature>
<dbReference type="Pfam" id="PF00188">
    <property type="entry name" value="CAP"/>
    <property type="match status" value="1"/>
</dbReference>
<dbReference type="Proteomes" id="UP000193387">
    <property type="component" value="Unassembled WGS sequence"/>
</dbReference>
<evidence type="ECO:0000313" key="4">
    <source>
        <dbReference type="EMBL" id="ORW68107.1"/>
    </source>
</evidence>
<feature type="chain" id="PRO_5042576418" description="SCP domain-containing protein" evidence="2">
    <location>
        <begin position="24"/>
        <end position="210"/>
    </location>
</feature>
<organism evidence="4 5">
    <name type="scientific">Mycobacterium saskatchewanense</name>
    <dbReference type="NCBI Taxonomy" id="220927"/>
    <lineage>
        <taxon>Bacteria</taxon>
        <taxon>Bacillati</taxon>
        <taxon>Actinomycetota</taxon>
        <taxon>Actinomycetes</taxon>
        <taxon>Mycobacteriales</taxon>
        <taxon>Mycobacteriaceae</taxon>
        <taxon>Mycobacterium</taxon>
        <taxon>Mycobacterium simiae complex</taxon>
    </lineage>
</organism>
<proteinExistence type="predicted"/>
<reference evidence="4 5" key="1">
    <citation type="submission" date="2016-01" db="EMBL/GenBank/DDBJ databases">
        <title>The new phylogeny of the genus Mycobacterium.</title>
        <authorList>
            <person name="Tarcisio F."/>
            <person name="Conor M."/>
            <person name="Antonella G."/>
            <person name="Elisabetta G."/>
            <person name="Giulia F.S."/>
            <person name="Sara T."/>
            <person name="Anna F."/>
            <person name="Clotilde B."/>
            <person name="Roberto B."/>
            <person name="Veronica D.S."/>
            <person name="Fabio R."/>
            <person name="Monica P."/>
            <person name="Olivier J."/>
            <person name="Enrico T."/>
            <person name="Nicola S."/>
        </authorList>
    </citation>
    <scope>NUCLEOTIDE SEQUENCE [LARGE SCALE GENOMIC DNA]</scope>
    <source>
        <strain evidence="4 5">DSM 44616</strain>
    </source>
</reference>
<dbReference type="EMBL" id="LQPR01000055">
    <property type="protein sequence ID" value="ORW68107.1"/>
    <property type="molecule type" value="Genomic_DNA"/>
</dbReference>
<keyword evidence="5" id="KW-1185">Reference proteome</keyword>
<dbReference type="SUPFAM" id="SSF55797">
    <property type="entry name" value="PR-1-like"/>
    <property type="match status" value="1"/>
</dbReference>
<keyword evidence="2" id="KW-0732">Signal</keyword>
<dbReference type="PANTHER" id="PTHR31157">
    <property type="entry name" value="SCP DOMAIN-CONTAINING PROTEIN"/>
    <property type="match status" value="1"/>
</dbReference>
<comment type="caution">
    <text evidence="4">The sequence shown here is derived from an EMBL/GenBank/DDBJ whole genome shotgun (WGS) entry which is preliminary data.</text>
</comment>
<evidence type="ECO:0000313" key="5">
    <source>
        <dbReference type="Proteomes" id="UP000193387"/>
    </source>
</evidence>
<evidence type="ECO:0000256" key="1">
    <source>
        <dbReference type="SAM" id="MobiDB-lite"/>
    </source>
</evidence>
<dbReference type="AlphaFoldDB" id="A0AAJ3NM17"/>
<feature type="region of interest" description="Disordered" evidence="1">
    <location>
        <begin position="155"/>
        <end position="182"/>
    </location>
</feature>
<dbReference type="CDD" id="cd05379">
    <property type="entry name" value="CAP_bacterial"/>
    <property type="match status" value="1"/>
</dbReference>
<gene>
    <name evidence="4" type="ORF">AWC23_22025</name>
</gene>
<name>A0AAJ3NM17_9MYCO</name>
<dbReference type="InterPro" id="IPR035940">
    <property type="entry name" value="CAP_sf"/>
</dbReference>
<dbReference type="RefSeq" id="WP_085257629.1">
    <property type="nucleotide sequence ID" value="NZ_AP022573.1"/>
</dbReference>
<dbReference type="PANTHER" id="PTHR31157:SF1">
    <property type="entry name" value="SCP DOMAIN-CONTAINING PROTEIN"/>
    <property type="match status" value="1"/>
</dbReference>
<accession>A0AAJ3NM17</accession>
<feature type="signal peptide" evidence="2">
    <location>
        <begin position="1"/>
        <end position="23"/>
    </location>
</feature>
<protein>
    <recommendedName>
        <fullName evidence="3">SCP domain-containing protein</fullName>
    </recommendedName>
</protein>
<dbReference type="InterPro" id="IPR014044">
    <property type="entry name" value="CAP_dom"/>
</dbReference>